<dbReference type="PANTHER" id="PTHR43289:SF34">
    <property type="entry name" value="SERINE_THREONINE-PROTEIN KINASE YBDM-RELATED"/>
    <property type="match status" value="1"/>
</dbReference>
<dbReference type="PROSITE" id="PS50011">
    <property type="entry name" value="PROTEIN_KINASE_DOM"/>
    <property type="match status" value="1"/>
</dbReference>
<keyword evidence="8" id="KW-0723">Serine/threonine-protein kinase</keyword>
<dbReference type="Gene3D" id="3.30.200.20">
    <property type="entry name" value="Phosphorylase Kinase, domain 1"/>
    <property type="match status" value="1"/>
</dbReference>
<dbReference type="PRINTS" id="PR01217">
    <property type="entry name" value="PRICHEXTENSN"/>
</dbReference>
<keyword evidence="6" id="KW-0812">Transmembrane</keyword>
<evidence type="ECO:0000259" key="7">
    <source>
        <dbReference type="PROSITE" id="PS50011"/>
    </source>
</evidence>
<evidence type="ECO:0000256" key="5">
    <source>
        <dbReference type="SAM" id="MobiDB-lite"/>
    </source>
</evidence>
<reference evidence="8 9" key="1">
    <citation type="submission" date="2016-10" db="EMBL/GenBank/DDBJ databases">
        <authorList>
            <person name="de Groot N.N."/>
        </authorList>
    </citation>
    <scope>NUCLEOTIDE SEQUENCE [LARGE SCALE GENOMIC DNA]</scope>
    <source>
        <strain evidence="8 9">DSM 43794</strain>
    </source>
</reference>
<dbReference type="GO" id="GO:0004674">
    <property type="term" value="F:protein serine/threonine kinase activity"/>
    <property type="evidence" value="ECO:0007669"/>
    <property type="project" value="UniProtKB-KW"/>
</dbReference>
<dbReference type="RefSeq" id="WP_341350666.1">
    <property type="nucleotide sequence ID" value="NZ_FNKK01000002.1"/>
</dbReference>
<keyword evidence="1" id="KW-0808">Transferase</keyword>
<evidence type="ECO:0000256" key="1">
    <source>
        <dbReference type="ARBA" id="ARBA00022679"/>
    </source>
</evidence>
<dbReference type="Pfam" id="PF00069">
    <property type="entry name" value="Pkinase"/>
    <property type="match status" value="1"/>
</dbReference>
<feature type="region of interest" description="Disordered" evidence="5">
    <location>
        <begin position="433"/>
        <end position="484"/>
    </location>
</feature>
<accession>A0A1H1E8I1</accession>
<dbReference type="STRING" id="35622.SAMN04489764_2361"/>
<evidence type="ECO:0000256" key="2">
    <source>
        <dbReference type="ARBA" id="ARBA00022741"/>
    </source>
</evidence>
<keyword evidence="3 8" id="KW-0418">Kinase</keyword>
<keyword evidence="9" id="KW-1185">Reference proteome</keyword>
<dbReference type="PROSITE" id="PS00108">
    <property type="entry name" value="PROTEIN_KINASE_ST"/>
    <property type="match status" value="1"/>
</dbReference>
<dbReference type="SUPFAM" id="SSF69304">
    <property type="entry name" value="Tricorn protease N-terminal domain"/>
    <property type="match status" value="1"/>
</dbReference>
<dbReference type="SUPFAM" id="SSF56112">
    <property type="entry name" value="Protein kinase-like (PK-like)"/>
    <property type="match status" value="1"/>
</dbReference>
<keyword evidence="6" id="KW-0472">Membrane</keyword>
<dbReference type="Gene3D" id="2.120.10.30">
    <property type="entry name" value="TolB, C-terminal domain"/>
    <property type="match status" value="1"/>
</dbReference>
<dbReference type="InterPro" id="IPR011009">
    <property type="entry name" value="Kinase-like_dom_sf"/>
</dbReference>
<feature type="domain" description="Protein kinase" evidence="7">
    <location>
        <begin position="18"/>
        <end position="271"/>
    </location>
</feature>
<dbReference type="Gene3D" id="1.10.510.10">
    <property type="entry name" value="Transferase(Phosphotransferase) domain 1"/>
    <property type="match status" value="1"/>
</dbReference>
<protein>
    <submittedName>
        <fullName evidence="8">Serine/threonine protein kinase</fullName>
    </submittedName>
</protein>
<evidence type="ECO:0000256" key="4">
    <source>
        <dbReference type="ARBA" id="ARBA00022840"/>
    </source>
</evidence>
<feature type="compositionally biased region" description="Low complexity" evidence="5">
    <location>
        <begin position="443"/>
        <end position="468"/>
    </location>
</feature>
<feature type="compositionally biased region" description="Pro residues" evidence="5">
    <location>
        <begin position="359"/>
        <end position="393"/>
    </location>
</feature>
<evidence type="ECO:0000256" key="6">
    <source>
        <dbReference type="SAM" id="Phobius"/>
    </source>
</evidence>
<feature type="compositionally biased region" description="Pro residues" evidence="5">
    <location>
        <begin position="315"/>
        <end position="324"/>
    </location>
</feature>
<keyword evidence="2" id="KW-0547">Nucleotide-binding</keyword>
<dbReference type="InterPro" id="IPR000719">
    <property type="entry name" value="Prot_kinase_dom"/>
</dbReference>
<sequence>MPSLTPLRSEDPARLGEYDLRGRLGEGGQGVVYLATAPSGQQVAVKWLRPELASDPVMVERFMREVAVAERVAPFCTAQVLGRGIQNNRPYIVSEYIEGPSLQKVVTESGPRTGSSLHRLAIGTATALAAIHQAGIVHRDFKPANVILASDGPRVIDFGIARALDATSTISSAPVGTPSYMAPEQILGHTVTSAADMFSWGSTMIFAASGNAPFGTDTLPAVINRVLNDEPDLSVLDGTLRELVAACLSKDPARRPPADQVIMRLLHHPVSSAGSAGAPAILQQAAAEAADRAPGPEPYGAGHPGRNAPGTPWAATPPPPPQPTKPLYGLPHHSPAQPQYAHAAPPPPGPRIAHQGPQPSSPPPIGQQPPYGHPAPPGYGGPPPGPPPGPPTAPQSGSGKGGLIAAVIGGVLAVALVATLAVVFLNTFSNSGATGSDDRLALSSPSASAPSPSASTPSPDTPSPTASPIATDDLKRTSLPGGTGLMTYEHPSDAIILTSYQIRDRQINEWVDYARSSLTGGYSKYPNNWESKVSPDGRYLASRGKRYTDDGYDSVTITDRETGSQTTIKTVKEPLIASVWVWSADSRRVLLAIERQVDGKWFTEGFVVATVGDTEAVVVENHDRAVRESYYGWSGDGEHVVAVAVENGVRSLKFYDLNGEEVNSIRGIGPVPTTMDFFSPSGKRFIADCDEGDGGSHCVWDVESATISTRFSSGCDKVLGWYDETHLYCWEVDGSDNRVIVVDFQGTDVRTLLTVPEGIEFSVTYTRNPNVVS</sequence>
<evidence type="ECO:0000313" key="9">
    <source>
        <dbReference type="Proteomes" id="UP000217103"/>
    </source>
</evidence>
<gene>
    <name evidence="8" type="ORF">SAMN04489764_2361</name>
</gene>
<dbReference type="InterPro" id="IPR008271">
    <property type="entry name" value="Ser/Thr_kinase_AS"/>
</dbReference>
<dbReference type="PANTHER" id="PTHR43289">
    <property type="entry name" value="MITOGEN-ACTIVATED PROTEIN KINASE KINASE KINASE 20-RELATED"/>
    <property type="match status" value="1"/>
</dbReference>
<proteinExistence type="predicted"/>
<feature type="transmembrane region" description="Helical" evidence="6">
    <location>
        <begin position="403"/>
        <end position="425"/>
    </location>
</feature>
<evidence type="ECO:0000256" key="3">
    <source>
        <dbReference type="ARBA" id="ARBA00022777"/>
    </source>
</evidence>
<dbReference type="InterPro" id="IPR011042">
    <property type="entry name" value="6-blade_b-propeller_TolB-like"/>
</dbReference>
<keyword evidence="4" id="KW-0067">ATP-binding</keyword>
<dbReference type="EMBL" id="FNKK01000002">
    <property type="protein sequence ID" value="SDQ84974.1"/>
    <property type="molecule type" value="Genomic_DNA"/>
</dbReference>
<feature type="compositionally biased region" description="Low complexity" evidence="5">
    <location>
        <begin position="331"/>
        <end position="343"/>
    </location>
</feature>
<feature type="region of interest" description="Disordered" evidence="5">
    <location>
        <begin position="284"/>
        <end position="399"/>
    </location>
</feature>
<organism evidence="8 9">
    <name type="scientific">Thermostaphylospora chromogena</name>
    <dbReference type="NCBI Taxonomy" id="35622"/>
    <lineage>
        <taxon>Bacteria</taxon>
        <taxon>Bacillati</taxon>
        <taxon>Actinomycetota</taxon>
        <taxon>Actinomycetes</taxon>
        <taxon>Streptosporangiales</taxon>
        <taxon>Thermomonosporaceae</taxon>
        <taxon>Thermostaphylospora</taxon>
    </lineage>
</organism>
<keyword evidence="6" id="KW-1133">Transmembrane helix</keyword>
<dbReference type="AlphaFoldDB" id="A0A1H1E8I1"/>
<dbReference type="CDD" id="cd14014">
    <property type="entry name" value="STKc_PknB_like"/>
    <property type="match status" value="1"/>
</dbReference>
<evidence type="ECO:0000313" key="8">
    <source>
        <dbReference type="EMBL" id="SDQ84974.1"/>
    </source>
</evidence>
<name>A0A1H1E8I1_9ACTN</name>
<dbReference type="GO" id="GO:0005524">
    <property type="term" value="F:ATP binding"/>
    <property type="evidence" value="ECO:0007669"/>
    <property type="project" value="UniProtKB-KW"/>
</dbReference>
<dbReference type="Proteomes" id="UP000217103">
    <property type="component" value="Unassembled WGS sequence"/>
</dbReference>